<dbReference type="OrthoDB" id="5866377at2759"/>
<gene>
    <name evidence="1" type="primary">Acey_s0039.g140</name>
    <name evidence="1" type="ORF">Y032_0039g140</name>
</gene>
<evidence type="ECO:0000313" key="2">
    <source>
        <dbReference type="Proteomes" id="UP000024635"/>
    </source>
</evidence>
<sequence>MHTSIMTTFVPVMARLRHSSLSGWPYTTKIIEYGWNLERRLEWLEVAPAVQKENEHSCVVVVVPEVLHRLNHCHHGPKTELFYYQSFKQIRITNNVIFLDEVGNVVLVLPPRELEDRYSWIQFVGALDLWLRCGSHVWVMNGPRPIENNGWNRMNQKAREHIVGYLDANPDFLPQLHDLVPAEAGVLKACVACLKVGVVKDPRKWWNAGAGVLQLPPYTAR</sequence>
<proteinExistence type="predicted"/>
<dbReference type="EMBL" id="JARK01001375">
    <property type="protein sequence ID" value="EYC14761.1"/>
    <property type="molecule type" value="Genomic_DNA"/>
</dbReference>
<protein>
    <submittedName>
        <fullName evidence="1">Uncharacterized protein</fullName>
    </submittedName>
</protein>
<reference evidence="2" key="1">
    <citation type="journal article" date="2015" name="Nat. Genet.">
        <title>The genome and transcriptome of the zoonotic hookworm Ancylostoma ceylanicum identify infection-specific gene families.</title>
        <authorList>
            <person name="Schwarz E.M."/>
            <person name="Hu Y."/>
            <person name="Antoshechkin I."/>
            <person name="Miller M.M."/>
            <person name="Sternberg P.W."/>
            <person name="Aroian R.V."/>
        </authorList>
    </citation>
    <scope>NUCLEOTIDE SEQUENCE</scope>
    <source>
        <strain evidence="2">HY135</strain>
    </source>
</reference>
<evidence type="ECO:0000313" key="1">
    <source>
        <dbReference type="EMBL" id="EYC14761.1"/>
    </source>
</evidence>
<accession>A0A016UIP0</accession>
<organism evidence="1 2">
    <name type="scientific">Ancylostoma ceylanicum</name>
    <dbReference type="NCBI Taxonomy" id="53326"/>
    <lineage>
        <taxon>Eukaryota</taxon>
        <taxon>Metazoa</taxon>
        <taxon>Ecdysozoa</taxon>
        <taxon>Nematoda</taxon>
        <taxon>Chromadorea</taxon>
        <taxon>Rhabditida</taxon>
        <taxon>Rhabditina</taxon>
        <taxon>Rhabditomorpha</taxon>
        <taxon>Strongyloidea</taxon>
        <taxon>Ancylostomatidae</taxon>
        <taxon>Ancylostomatinae</taxon>
        <taxon>Ancylostoma</taxon>
    </lineage>
</organism>
<name>A0A016UIP0_9BILA</name>
<dbReference type="Proteomes" id="UP000024635">
    <property type="component" value="Unassembled WGS sequence"/>
</dbReference>
<dbReference type="AlphaFoldDB" id="A0A016UIP0"/>
<keyword evidence="2" id="KW-1185">Reference proteome</keyword>
<comment type="caution">
    <text evidence="1">The sequence shown here is derived from an EMBL/GenBank/DDBJ whole genome shotgun (WGS) entry which is preliminary data.</text>
</comment>